<feature type="domain" description="CopC" evidence="6">
    <location>
        <begin position="41"/>
        <end position="136"/>
    </location>
</feature>
<gene>
    <name evidence="7" type="ORF">D6T63_15635</name>
</gene>
<keyword evidence="1 5" id="KW-0732">Signal</keyword>
<dbReference type="Proteomes" id="UP000272560">
    <property type="component" value="Unassembled WGS sequence"/>
</dbReference>
<feature type="chain" id="PRO_5017227409" evidence="5">
    <location>
        <begin position="41"/>
        <end position="236"/>
    </location>
</feature>
<keyword evidence="2" id="KW-0186">Copper</keyword>
<organism evidence="7 8">
    <name type="scientific">Arthrobacter cheniae</name>
    <dbReference type="NCBI Taxonomy" id="1258888"/>
    <lineage>
        <taxon>Bacteria</taxon>
        <taxon>Bacillati</taxon>
        <taxon>Actinomycetota</taxon>
        <taxon>Actinomycetes</taxon>
        <taxon>Micrococcales</taxon>
        <taxon>Micrococcaceae</taxon>
        <taxon>Arthrobacter</taxon>
    </lineage>
</organism>
<dbReference type="EMBL" id="QZVT01000010">
    <property type="protein sequence ID" value="RJT76902.1"/>
    <property type="molecule type" value="Genomic_DNA"/>
</dbReference>
<dbReference type="GO" id="GO:0046688">
    <property type="term" value="P:response to copper ion"/>
    <property type="evidence" value="ECO:0007669"/>
    <property type="project" value="InterPro"/>
</dbReference>
<feature type="region of interest" description="Disordered" evidence="3">
    <location>
        <begin position="144"/>
        <end position="203"/>
    </location>
</feature>
<feature type="signal peptide" evidence="5">
    <location>
        <begin position="1"/>
        <end position="40"/>
    </location>
</feature>
<feature type="compositionally biased region" description="Low complexity" evidence="3">
    <location>
        <begin position="184"/>
        <end position="197"/>
    </location>
</feature>
<keyword evidence="4" id="KW-0812">Transmembrane</keyword>
<keyword evidence="4" id="KW-0472">Membrane</keyword>
<evidence type="ECO:0000259" key="6">
    <source>
        <dbReference type="Pfam" id="PF04234"/>
    </source>
</evidence>
<feature type="compositionally biased region" description="Low complexity" evidence="3">
    <location>
        <begin position="145"/>
        <end position="170"/>
    </location>
</feature>
<feature type="compositionally biased region" description="Polar residues" evidence="3">
    <location>
        <begin position="171"/>
        <end position="183"/>
    </location>
</feature>
<accession>A0A3A5LY41</accession>
<evidence type="ECO:0000256" key="1">
    <source>
        <dbReference type="ARBA" id="ARBA00022729"/>
    </source>
</evidence>
<dbReference type="OrthoDB" id="5242236at2"/>
<evidence type="ECO:0000313" key="8">
    <source>
        <dbReference type="Proteomes" id="UP000272560"/>
    </source>
</evidence>
<keyword evidence="8" id="KW-1185">Reference proteome</keyword>
<dbReference type="Pfam" id="PF04234">
    <property type="entry name" value="CopC"/>
    <property type="match status" value="1"/>
</dbReference>
<sequence length="236" mass="23497">MKGFHPMNTTTTGRSFTVRAATAGLALSLFGLITAIPAQAHDSLVSTSPAEGETITTDPGEVSLTLTGVPQSSDALQTTIIEVTAEDGHPASSGEVTVNGPVISTGVELEHADSYTVDWRTVSADGHPIEGSYVFTYAPDGEAVTPATTGPTTATDPSASSTGEASSTGTNNEVTAPTGTESSAAADDAGQVDAAPASQNTDNSTGTIIGIAVAAVIAAAAIAFFLGRRARGGSQS</sequence>
<dbReference type="GO" id="GO:0005507">
    <property type="term" value="F:copper ion binding"/>
    <property type="evidence" value="ECO:0007669"/>
    <property type="project" value="InterPro"/>
</dbReference>
<proteinExistence type="predicted"/>
<dbReference type="SUPFAM" id="SSF81296">
    <property type="entry name" value="E set domains"/>
    <property type="match status" value="1"/>
</dbReference>
<comment type="caution">
    <text evidence="7">The sequence shown here is derived from an EMBL/GenBank/DDBJ whole genome shotgun (WGS) entry which is preliminary data.</text>
</comment>
<evidence type="ECO:0000256" key="2">
    <source>
        <dbReference type="ARBA" id="ARBA00023008"/>
    </source>
</evidence>
<evidence type="ECO:0000256" key="5">
    <source>
        <dbReference type="SAM" id="SignalP"/>
    </source>
</evidence>
<dbReference type="InterPro" id="IPR014755">
    <property type="entry name" value="Cu-Rt/internalin_Ig-like"/>
</dbReference>
<protein>
    <submittedName>
        <fullName evidence="7">Copper resistance protein CopC</fullName>
    </submittedName>
</protein>
<dbReference type="Gene3D" id="2.60.40.1220">
    <property type="match status" value="1"/>
</dbReference>
<keyword evidence="4" id="KW-1133">Transmembrane helix</keyword>
<dbReference type="InterPro" id="IPR014756">
    <property type="entry name" value="Ig_E-set"/>
</dbReference>
<dbReference type="AlphaFoldDB" id="A0A3A5LY41"/>
<evidence type="ECO:0000256" key="3">
    <source>
        <dbReference type="SAM" id="MobiDB-lite"/>
    </source>
</evidence>
<evidence type="ECO:0000256" key="4">
    <source>
        <dbReference type="SAM" id="Phobius"/>
    </source>
</evidence>
<feature type="transmembrane region" description="Helical" evidence="4">
    <location>
        <begin position="208"/>
        <end position="227"/>
    </location>
</feature>
<dbReference type="GO" id="GO:0042597">
    <property type="term" value="C:periplasmic space"/>
    <property type="evidence" value="ECO:0007669"/>
    <property type="project" value="InterPro"/>
</dbReference>
<evidence type="ECO:0000313" key="7">
    <source>
        <dbReference type="EMBL" id="RJT76902.1"/>
    </source>
</evidence>
<name>A0A3A5LY41_9MICC</name>
<reference evidence="7 8" key="1">
    <citation type="submission" date="2018-09" db="EMBL/GenBank/DDBJ databases">
        <title>Novel species of Arthrobacter.</title>
        <authorList>
            <person name="Liu Q."/>
            <person name="Xin Y.-H."/>
        </authorList>
    </citation>
    <scope>NUCLEOTIDE SEQUENCE [LARGE SCALE GENOMIC DNA]</scope>
    <source>
        <strain evidence="7 8">Hz2</strain>
    </source>
</reference>
<dbReference type="InterPro" id="IPR007348">
    <property type="entry name" value="CopC_dom"/>
</dbReference>